<reference evidence="2" key="2">
    <citation type="journal article" date="2022" name="Syst. Appl. Microbiol.">
        <title>Physiological and genomic characterisation of Luteimonas fraxinea sp. nov., a bacterial species associated with trees tolerant to ash dieback.</title>
        <authorList>
            <person name="Ulrich K."/>
            <person name="Becker R."/>
            <person name="Behrendt U."/>
            <person name="Kube M."/>
            <person name="Schneck V."/>
            <person name="Ulrich A."/>
        </authorList>
    </citation>
    <scope>NUCLEOTIDE SEQUENCE</scope>
    <source>
        <strain evidence="2">A1P009</strain>
    </source>
</reference>
<protein>
    <submittedName>
        <fullName evidence="2">GNAT family N-acetyltransferase</fullName>
    </submittedName>
</protein>
<dbReference type="Proteomes" id="UP001430360">
    <property type="component" value="Unassembled WGS sequence"/>
</dbReference>
<dbReference type="PANTHER" id="PTHR43610:SF1">
    <property type="entry name" value="N-ACETYLTRANSFERASE DOMAIN-CONTAINING PROTEIN"/>
    <property type="match status" value="1"/>
</dbReference>
<dbReference type="InterPro" id="IPR000182">
    <property type="entry name" value="GNAT_dom"/>
</dbReference>
<evidence type="ECO:0000313" key="2">
    <source>
        <dbReference type="EMBL" id="MCD9096965.1"/>
    </source>
</evidence>
<evidence type="ECO:0000259" key="1">
    <source>
        <dbReference type="PROSITE" id="PS51186"/>
    </source>
</evidence>
<dbReference type="Gene3D" id="3.40.630.30">
    <property type="match status" value="1"/>
</dbReference>
<dbReference type="SUPFAM" id="SSF55729">
    <property type="entry name" value="Acyl-CoA N-acyltransferases (Nat)"/>
    <property type="match status" value="1"/>
</dbReference>
<sequence>MGERAADAAWTRTPTLTGRHVSLVPLAPAHADALANVTRDSGLHTAWYTNVPAPDDVPRYIDKALEAQAAGEALAFAVLDADGSVVGSTRFYDLDAAVPNLKIGYTWYAPRVQRTALNTEAKLLLFTHAFDVLGCASVAFETSWFNHTSRAAIARLGAKQDGVLRHHKRHADGSLRDTVVFSVIDAEWPAVRRHLRFKLDTFKPDSPP</sequence>
<reference evidence="2" key="1">
    <citation type="submission" date="2021-12" db="EMBL/GenBank/DDBJ databases">
        <authorList>
            <person name="Ulrich A."/>
        </authorList>
    </citation>
    <scope>NUCLEOTIDE SEQUENCE</scope>
    <source>
        <strain evidence="2">A1P009</strain>
    </source>
</reference>
<accession>A0ABS8UDJ6</accession>
<gene>
    <name evidence="2" type="ORF">LTT95_08405</name>
</gene>
<dbReference type="EMBL" id="JAJQKU010000002">
    <property type="protein sequence ID" value="MCD9096965.1"/>
    <property type="molecule type" value="Genomic_DNA"/>
</dbReference>
<organism evidence="2 3">
    <name type="scientific">Luteimonas fraxinea</name>
    <dbReference type="NCBI Taxonomy" id="2901869"/>
    <lineage>
        <taxon>Bacteria</taxon>
        <taxon>Pseudomonadati</taxon>
        <taxon>Pseudomonadota</taxon>
        <taxon>Gammaproteobacteria</taxon>
        <taxon>Lysobacterales</taxon>
        <taxon>Lysobacteraceae</taxon>
        <taxon>Luteimonas</taxon>
    </lineage>
</organism>
<comment type="caution">
    <text evidence="2">The sequence shown here is derived from an EMBL/GenBank/DDBJ whole genome shotgun (WGS) entry which is preliminary data.</text>
</comment>
<name>A0ABS8UDJ6_9GAMM</name>
<keyword evidence="3" id="KW-1185">Reference proteome</keyword>
<dbReference type="PROSITE" id="PS51186">
    <property type="entry name" value="GNAT"/>
    <property type="match status" value="1"/>
</dbReference>
<dbReference type="PANTHER" id="PTHR43610">
    <property type="entry name" value="BLL6696 PROTEIN"/>
    <property type="match status" value="1"/>
</dbReference>
<dbReference type="InterPro" id="IPR016181">
    <property type="entry name" value="Acyl_CoA_acyltransferase"/>
</dbReference>
<dbReference type="Pfam" id="PF13302">
    <property type="entry name" value="Acetyltransf_3"/>
    <property type="match status" value="1"/>
</dbReference>
<proteinExistence type="predicted"/>
<feature type="domain" description="N-acetyltransferase" evidence="1">
    <location>
        <begin position="21"/>
        <end position="180"/>
    </location>
</feature>
<evidence type="ECO:0000313" key="3">
    <source>
        <dbReference type="Proteomes" id="UP001430360"/>
    </source>
</evidence>
<dbReference type="RefSeq" id="WP_232135898.1">
    <property type="nucleotide sequence ID" value="NZ_JAJQKU010000002.1"/>
</dbReference>